<evidence type="ECO:0000259" key="1">
    <source>
        <dbReference type="Pfam" id="PF01968"/>
    </source>
</evidence>
<reference evidence="3 4" key="1">
    <citation type="submission" date="2020-03" db="EMBL/GenBank/DDBJ databases">
        <title>Whole genome sequencing of clinical and environmental type strains of Ochrobactrum.</title>
        <authorList>
            <person name="Dharne M."/>
        </authorList>
    </citation>
    <scope>NUCLEOTIDE SEQUENCE [LARGE SCALE GENOMIC DNA]</scope>
    <source>
        <strain evidence="3 4">CIP 109452</strain>
    </source>
</reference>
<dbReference type="SUPFAM" id="SSF53067">
    <property type="entry name" value="Actin-like ATPase domain"/>
    <property type="match status" value="1"/>
</dbReference>
<gene>
    <name evidence="3" type="ORF">HED55_23730</name>
</gene>
<feature type="domain" description="Hydantoinase/oxoprolinase N-terminal" evidence="2">
    <location>
        <begin position="5"/>
        <end position="180"/>
    </location>
</feature>
<comment type="caution">
    <text evidence="3">The sequence shown here is derived from an EMBL/GenBank/DDBJ whole genome shotgun (WGS) entry which is preliminary data.</text>
</comment>
<dbReference type="PANTHER" id="PTHR11365">
    <property type="entry name" value="5-OXOPROLINASE RELATED"/>
    <property type="match status" value="1"/>
</dbReference>
<dbReference type="InterPro" id="IPR008040">
    <property type="entry name" value="Hydant_A_N"/>
</dbReference>
<dbReference type="Proteomes" id="UP000704467">
    <property type="component" value="Unassembled WGS sequence"/>
</dbReference>
<evidence type="ECO:0000313" key="4">
    <source>
        <dbReference type="Proteomes" id="UP000704467"/>
    </source>
</evidence>
<dbReference type="PANTHER" id="PTHR11365:SF23">
    <property type="entry name" value="HYPOTHETICAL 5-OXOPROLINASE (EUROFUNG)-RELATED"/>
    <property type="match status" value="1"/>
</dbReference>
<dbReference type="Pfam" id="PF05378">
    <property type="entry name" value="Hydant_A_N"/>
    <property type="match status" value="1"/>
</dbReference>
<dbReference type="InterPro" id="IPR002821">
    <property type="entry name" value="Hydantoinase_A"/>
</dbReference>
<evidence type="ECO:0000313" key="3">
    <source>
        <dbReference type="EMBL" id="NKC05086.1"/>
    </source>
</evidence>
<dbReference type="EMBL" id="JAAVLN010000003">
    <property type="protein sequence ID" value="NKC05086.1"/>
    <property type="molecule type" value="Genomic_DNA"/>
</dbReference>
<name>A0ABX1DQG0_9HYPH</name>
<dbReference type="Pfam" id="PF01968">
    <property type="entry name" value="Hydantoinase_A"/>
    <property type="match status" value="1"/>
</dbReference>
<feature type="domain" description="Hydantoinase A/oxoprolinase" evidence="1">
    <location>
        <begin position="203"/>
        <end position="494"/>
    </location>
</feature>
<keyword evidence="4" id="KW-1185">Reference proteome</keyword>
<sequence length="539" mass="57140">MTYSLAVDIGGTFTDIVLRNSDGRLSVDKTLTTHEDLLSGFFGGVNAVLKKAGISSDAIDGVIVHATTVVTNALIERKGPPTALVVTEGFRDVLSIRNEHRYDMYDPQIEFPEPLVAPELTFGIKERTLADGSTAETPSDAEIEALASEIRKSGAQSVAICFLNSFVNAANEAHVAARLSRSLNDVFICTSSDVAPQIREYPRASTAAVNAYTMPISQPYLRRLSDRLRDEGFGNTPLIMLSSGGVVGAETAGRNPVRMIESGPAAGALAACHYAEVLGIDRLMSFDMGGTTAKACLIENRTPLVTGLFEVDRRYRFKEGSGLPVTVPSIDLIEIGAGGGSIAHVDELGLLKVGPESAGSNPGPACYGRGGANATVTDADLMLGLIDAENFLGGDAVGSRSHRTGHAKARRRSGYNPVQASRGIYRVVTEAMASAARAHATDRGVDYRGLPLFAFGGAGPLHACGVAELLQSASVIVPPRSSVLSAFGTLVTPLRLDLVRSDLVRLDAIDWDRTEKLLGELEKRGPHGAHGSWLRICRC</sequence>
<organism evidence="3 4">
    <name type="scientific">Brucella haematophila</name>
    <dbReference type="NCBI Taxonomy" id="419474"/>
    <lineage>
        <taxon>Bacteria</taxon>
        <taxon>Pseudomonadati</taxon>
        <taxon>Pseudomonadota</taxon>
        <taxon>Alphaproteobacteria</taxon>
        <taxon>Hyphomicrobiales</taxon>
        <taxon>Brucellaceae</taxon>
        <taxon>Brucella/Ochrobactrum group</taxon>
        <taxon>Brucella</taxon>
    </lineage>
</organism>
<dbReference type="InterPro" id="IPR043129">
    <property type="entry name" value="ATPase_NBD"/>
</dbReference>
<dbReference type="InterPro" id="IPR045079">
    <property type="entry name" value="Oxoprolinase-like"/>
</dbReference>
<protein>
    <submittedName>
        <fullName evidence="3">Hydantoinase/oxoprolinase family protein</fullName>
    </submittedName>
</protein>
<accession>A0ABX1DQG0</accession>
<proteinExistence type="predicted"/>
<evidence type="ECO:0000259" key="2">
    <source>
        <dbReference type="Pfam" id="PF05378"/>
    </source>
</evidence>